<name>A0ABT2NIU7_9RHOB</name>
<evidence type="ECO:0000313" key="1">
    <source>
        <dbReference type="EMBL" id="MCT8328018.1"/>
    </source>
</evidence>
<dbReference type="EMBL" id="JAOCQF010000001">
    <property type="protein sequence ID" value="MCT8328018.1"/>
    <property type="molecule type" value="Genomic_DNA"/>
</dbReference>
<proteinExistence type="predicted"/>
<protein>
    <submittedName>
        <fullName evidence="1">Uncharacterized protein</fullName>
    </submittedName>
</protein>
<organism evidence="1 2">
    <name type="scientific">Albidovulum sediminis</name>
    <dbReference type="NCBI Taxonomy" id="3066345"/>
    <lineage>
        <taxon>Bacteria</taxon>
        <taxon>Pseudomonadati</taxon>
        <taxon>Pseudomonadota</taxon>
        <taxon>Alphaproteobacteria</taxon>
        <taxon>Rhodobacterales</taxon>
        <taxon>Paracoccaceae</taxon>
        <taxon>Albidovulum</taxon>
    </lineage>
</organism>
<gene>
    <name evidence="1" type="ORF">N5I32_00655</name>
</gene>
<keyword evidence="2" id="KW-1185">Reference proteome</keyword>
<reference evidence="2" key="1">
    <citation type="submission" date="2023-07" db="EMBL/GenBank/DDBJ databases">
        <title>Defluviimonas sediminis sp. nov., isolated from mangrove sediment.</title>
        <authorList>
            <person name="Liu L."/>
            <person name="Li J."/>
            <person name="Huang Y."/>
            <person name="Pan J."/>
            <person name="Li M."/>
        </authorList>
    </citation>
    <scope>NUCLEOTIDE SEQUENCE [LARGE SCALE GENOMIC DNA]</scope>
    <source>
        <strain evidence="2">FT324</strain>
    </source>
</reference>
<dbReference type="RefSeq" id="WP_261493464.1">
    <property type="nucleotide sequence ID" value="NZ_JAOCQF010000001.1"/>
</dbReference>
<evidence type="ECO:0000313" key="2">
    <source>
        <dbReference type="Proteomes" id="UP001205601"/>
    </source>
</evidence>
<accession>A0ABT2NIU7</accession>
<dbReference type="Proteomes" id="UP001205601">
    <property type="component" value="Unassembled WGS sequence"/>
</dbReference>
<sequence length="59" mass="5837">MTRFLVAALIGAGLVWGYLTVNPSARAGLGLPQTGGVLTGAPARGVANGIGNLAGRVFD</sequence>
<comment type="caution">
    <text evidence="1">The sequence shown here is derived from an EMBL/GenBank/DDBJ whole genome shotgun (WGS) entry which is preliminary data.</text>
</comment>